<accession>A0ABT0BW97</accession>
<protein>
    <recommendedName>
        <fullName evidence="4">SGNH hydrolase-type esterase domain-containing protein</fullName>
    </recommendedName>
</protein>
<feature type="transmembrane region" description="Helical" evidence="1">
    <location>
        <begin position="7"/>
        <end position="27"/>
    </location>
</feature>
<gene>
    <name evidence="2" type="ORF">MUN53_00170</name>
</gene>
<keyword evidence="1" id="KW-1133">Transmembrane helix</keyword>
<dbReference type="Gene3D" id="2.60.120.1360">
    <property type="match status" value="1"/>
</dbReference>
<dbReference type="InterPro" id="IPR036514">
    <property type="entry name" value="SGNH_hydro_sf"/>
</dbReference>
<name>A0ABT0BW97_9BACT</name>
<evidence type="ECO:0000256" key="1">
    <source>
        <dbReference type="SAM" id="Phobius"/>
    </source>
</evidence>
<reference evidence="2 3" key="1">
    <citation type="submission" date="2022-03" db="EMBL/GenBank/DDBJ databases">
        <title>Parabacteroides sp. nov. isolated from swine feces.</title>
        <authorList>
            <person name="Bak J.E."/>
        </authorList>
    </citation>
    <scope>NUCLEOTIDE SEQUENCE [LARGE SCALE GENOMIC DNA]</scope>
    <source>
        <strain evidence="2 3">AGMB00274</strain>
    </source>
</reference>
<dbReference type="RefSeq" id="WP_243322883.1">
    <property type="nucleotide sequence ID" value="NZ_JAKZMM010000001.1"/>
</dbReference>
<keyword evidence="3" id="KW-1185">Reference proteome</keyword>
<organism evidence="2 3">
    <name type="scientific">Parabacteroides faecalis</name>
    <dbReference type="NCBI Taxonomy" id="2924040"/>
    <lineage>
        <taxon>Bacteria</taxon>
        <taxon>Pseudomonadati</taxon>
        <taxon>Bacteroidota</taxon>
        <taxon>Bacteroidia</taxon>
        <taxon>Bacteroidales</taxon>
        <taxon>Tannerellaceae</taxon>
        <taxon>Parabacteroides</taxon>
    </lineage>
</organism>
<proteinExistence type="predicted"/>
<dbReference type="EMBL" id="JAKZMM010000001">
    <property type="protein sequence ID" value="MCJ2379048.1"/>
    <property type="molecule type" value="Genomic_DNA"/>
</dbReference>
<sequence>MIVENRLSRLLLLLFLTFIFCCAFYYLPEQIAGYPVKRIDLFADLREKSTIAAVDTLQQSWLEEDTLTVDSVALQRLAQEKAGIDSVALALRDSLYKALYAVEGADSTGIRIEDYSVGHIGLNRFFTALRNRTSLNRPVRIGFMGDSFIEGDILVADFRSLMQKRFGGRGVGFVPISSPAAQYRPTVKTTPAGWKTWSMLTDQEHAYTLSCLTFEAEEDKAAFSIEATDKYPELDSVSSLKLIYENNLSTQVRISMEGSSDSMLVNLPPTQTMAQYEWKGIINKAGFSFSHATGFRALGVAMENEEGVVVDNFSMRGNSGLVLERLDSIQCRAFNDIRPYDLIILQYGLNVANDSVMQYGWYGKRMEKVIHHIRHCFPTADVMLMGVSDRSRQENGTFYTMPSVLALLHAQRQAAKRAGTPFWNTYGAMGGKNSMARYVENNWASKDYTHLGFGGGRQLARILMDALMSEMEFYENAEQK</sequence>
<dbReference type="Proteomes" id="UP001165444">
    <property type="component" value="Unassembled WGS sequence"/>
</dbReference>
<dbReference type="SUPFAM" id="SSF52266">
    <property type="entry name" value="SGNH hydrolase"/>
    <property type="match status" value="1"/>
</dbReference>
<evidence type="ECO:0000313" key="2">
    <source>
        <dbReference type="EMBL" id="MCJ2379048.1"/>
    </source>
</evidence>
<keyword evidence="1" id="KW-0812">Transmembrane</keyword>
<keyword evidence="1" id="KW-0472">Membrane</keyword>
<dbReference type="Gene3D" id="3.40.50.1110">
    <property type="entry name" value="SGNH hydrolase"/>
    <property type="match status" value="1"/>
</dbReference>
<comment type="caution">
    <text evidence="2">The sequence shown here is derived from an EMBL/GenBank/DDBJ whole genome shotgun (WGS) entry which is preliminary data.</text>
</comment>
<evidence type="ECO:0000313" key="3">
    <source>
        <dbReference type="Proteomes" id="UP001165444"/>
    </source>
</evidence>
<evidence type="ECO:0008006" key="4">
    <source>
        <dbReference type="Google" id="ProtNLM"/>
    </source>
</evidence>